<name>A0A8J2KUX9_9HEXA</name>
<dbReference type="EMBL" id="CAJVCH010524569">
    <property type="protein sequence ID" value="CAG7821896.1"/>
    <property type="molecule type" value="Genomic_DNA"/>
</dbReference>
<protein>
    <submittedName>
        <fullName evidence="2">Uncharacterized protein</fullName>
    </submittedName>
</protein>
<feature type="non-terminal residue" evidence="2">
    <location>
        <position position="1"/>
    </location>
</feature>
<gene>
    <name evidence="2" type="ORF">AFUS01_LOCUS32201</name>
</gene>
<comment type="caution">
    <text evidence="2">The sequence shown here is derived from an EMBL/GenBank/DDBJ whole genome shotgun (WGS) entry which is preliminary data.</text>
</comment>
<feature type="region of interest" description="Disordered" evidence="1">
    <location>
        <begin position="15"/>
        <end position="44"/>
    </location>
</feature>
<organism evidence="2 3">
    <name type="scientific">Allacma fusca</name>
    <dbReference type="NCBI Taxonomy" id="39272"/>
    <lineage>
        <taxon>Eukaryota</taxon>
        <taxon>Metazoa</taxon>
        <taxon>Ecdysozoa</taxon>
        <taxon>Arthropoda</taxon>
        <taxon>Hexapoda</taxon>
        <taxon>Collembola</taxon>
        <taxon>Symphypleona</taxon>
        <taxon>Sminthuridae</taxon>
        <taxon>Allacma</taxon>
    </lineage>
</organism>
<reference evidence="2" key="1">
    <citation type="submission" date="2021-06" db="EMBL/GenBank/DDBJ databases">
        <authorList>
            <person name="Hodson N. C."/>
            <person name="Mongue J. A."/>
            <person name="Jaron S. K."/>
        </authorList>
    </citation>
    <scope>NUCLEOTIDE SEQUENCE</scope>
</reference>
<evidence type="ECO:0000256" key="1">
    <source>
        <dbReference type="SAM" id="MobiDB-lite"/>
    </source>
</evidence>
<dbReference type="AlphaFoldDB" id="A0A8J2KUX9"/>
<keyword evidence="3" id="KW-1185">Reference proteome</keyword>
<accession>A0A8J2KUX9</accession>
<feature type="compositionally biased region" description="Low complexity" evidence="1">
    <location>
        <begin position="25"/>
        <end position="38"/>
    </location>
</feature>
<proteinExistence type="predicted"/>
<dbReference type="Proteomes" id="UP000708208">
    <property type="component" value="Unassembled WGS sequence"/>
</dbReference>
<evidence type="ECO:0000313" key="3">
    <source>
        <dbReference type="Proteomes" id="UP000708208"/>
    </source>
</evidence>
<evidence type="ECO:0000313" key="2">
    <source>
        <dbReference type="EMBL" id="CAG7821896.1"/>
    </source>
</evidence>
<sequence length="204" mass="22063">TTSEEEVDSRAAVIENVGKGPPPAAVTQAVAATGTPAADTDDSLNANVGTPPSTIPPALILEIGETFHRKPTQNESLNDTVLLLAKKIAHIRDVLDSVKSGITESTKQGEFNQRIVTGVEEGEHNHIAAFVKETQSTPTAEDVEETLHGPIPEDVHNDQQEIEEETDRVIIMMKSLIRSTEIQDLASVITVIHVHITCVFYTNN</sequence>